<name>A0A9D1ALX8_9FIRM</name>
<dbReference type="AlphaFoldDB" id="A0A9D1ALX8"/>
<evidence type="ECO:0000313" key="2">
    <source>
        <dbReference type="EMBL" id="HIR46794.1"/>
    </source>
</evidence>
<feature type="transmembrane region" description="Helical" evidence="1">
    <location>
        <begin position="62"/>
        <end position="82"/>
    </location>
</feature>
<evidence type="ECO:0000256" key="1">
    <source>
        <dbReference type="SAM" id="Phobius"/>
    </source>
</evidence>
<evidence type="ECO:0008006" key="4">
    <source>
        <dbReference type="Google" id="ProtNLM"/>
    </source>
</evidence>
<proteinExistence type="predicted"/>
<reference evidence="2" key="1">
    <citation type="submission" date="2020-10" db="EMBL/GenBank/DDBJ databases">
        <authorList>
            <person name="Gilroy R."/>
        </authorList>
    </citation>
    <scope>NUCLEOTIDE SEQUENCE</scope>
    <source>
        <strain evidence="2">ChiSxjej1B13-7958</strain>
    </source>
</reference>
<evidence type="ECO:0000313" key="3">
    <source>
        <dbReference type="Proteomes" id="UP000824242"/>
    </source>
</evidence>
<reference evidence="2" key="2">
    <citation type="journal article" date="2021" name="PeerJ">
        <title>Extensive microbial diversity within the chicken gut microbiome revealed by metagenomics and culture.</title>
        <authorList>
            <person name="Gilroy R."/>
            <person name="Ravi A."/>
            <person name="Getino M."/>
            <person name="Pursley I."/>
            <person name="Horton D.L."/>
            <person name="Alikhan N.F."/>
            <person name="Baker D."/>
            <person name="Gharbi K."/>
            <person name="Hall N."/>
            <person name="Watson M."/>
            <person name="Adriaenssens E.M."/>
            <person name="Foster-Nyarko E."/>
            <person name="Jarju S."/>
            <person name="Secka A."/>
            <person name="Antonio M."/>
            <person name="Oren A."/>
            <person name="Chaudhuri R.R."/>
            <person name="La Ragione R."/>
            <person name="Hildebrand F."/>
            <person name="Pallen M.J."/>
        </authorList>
    </citation>
    <scope>NUCLEOTIDE SEQUENCE</scope>
    <source>
        <strain evidence="2">ChiSxjej1B13-7958</strain>
    </source>
</reference>
<feature type="transmembrane region" description="Helical" evidence="1">
    <location>
        <begin position="33"/>
        <end position="55"/>
    </location>
</feature>
<organism evidence="2 3">
    <name type="scientific">Candidatus Caccousia avicola</name>
    <dbReference type="NCBI Taxonomy" id="2840721"/>
    <lineage>
        <taxon>Bacteria</taxon>
        <taxon>Bacillati</taxon>
        <taxon>Bacillota</taxon>
        <taxon>Clostridia</taxon>
        <taxon>Eubacteriales</taxon>
        <taxon>Oscillospiraceae</taxon>
        <taxon>Oscillospiraceae incertae sedis</taxon>
        <taxon>Candidatus Caccousia</taxon>
    </lineage>
</organism>
<comment type="caution">
    <text evidence="2">The sequence shown here is derived from an EMBL/GenBank/DDBJ whole genome shotgun (WGS) entry which is preliminary data.</text>
</comment>
<sequence length="338" mass="37140">MLFFIAAELIAVPLVFGAGFLNGSIDGLETVPPWIIAGAGAGLVLTIIHWVFRAFRWKTGNVLFAFSEAALLLGLLPGSFLYAELLNLDQCHRWMAWFGSSLAARLFTVLAVLTIASVALTAIAFLIRLRPLRVVVLILPLLLPAALYLHGLSVCTKSYSDYMTANLTVAQPVEEYELKRDADIYYPSFLLENTFPMLLPEGYAEEGFSKGDVVYLLYSMKAAQRQNWEYVPVSDGEKAGFVKISELRKLSAPQNEYAVATLEKDTPVYEEEIFDTRVLPLAGGSGKAAEECVLSTLPKGEKLAVKRLRGDYLEVLLSDGTSGYVARESVTVVKQPLS</sequence>
<keyword evidence="1" id="KW-0812">Transmembrane</keyword>
<accession>A0A9D1ALX8</accession>
<keyword evidence="1" id="KW-0472">Membrane</keyword>
<protein>
    <recommendedName>
        <fullName evidence="4">SH3b domain-containing protein</fullName>
    </recommendedName>
</protein>
<feature type="transmembrane region" description="Helical" evidence="1">
    <location>
        <begin position="134"/>
        <end position="152"/>
    </location>
</feature>
<dbReference type="Proteomes" id="UP000824242">
    <property type="component" value="Unassembled WGS sequence"/>
</dbReference>
<feature type="transmembrane region" description="Helical" evidence="1">
    <location>
        <begin position="102"/>
        <end position="127"/>
    </location>
</feature>
<keyword evidence="1" id="KW-1133">Transmembrane helix</keyword>
<gene>
    <name evidence="2" type="ORF">IAB89_03900</name>
</gene>
<dbReference type="EMBL" id="DVGZ01000041">
    <property type="protein sequence ID" value="HIR46794.1"/>
    <property type="molecule type" value="Genomic_DNA"/>
</dbReference>